<dbReference type="FunFam" id="3.30.160.60:FF:000554">
    <property type="entry name" value="protein indeterminate-domain 12-like"/>
    <property type="match status" value="1"/>
</dbReference>
<evidence type="ECO:0000256" key="9">
    <source>
        <dbReference type="SAM" id="MobiDB-lite"/>
    </source>
</evidence>
<dbReference type="GO" id="GO:0008270">
    <property type="term" value="F:zinc ion binding"/>
    <property type="evidence" value="ECO:0007669"/>
    <property type="project" value="UniProtKB-KW"/>
</dbReference>
<keyword evidence="2" id="KW-0677">Repeat</keyword>
<dbReference type="PANTHER" id="PTHR10593:SF214">
    <property type="entry name" value="PROTEIN INDETERMINATE-DOMAIN 5, CHLOROPLASTIC"/>
    <property type="match status" value="1"/>
</dbReference>
<keyword evidence="12" id="KW-1185">Reference proteome</keyword>
<proteinExistence type="predicted"/>
<dbReference type="EMBL" id="VDCV01000008">
    <property type="protein sequence ID" value="KAB5544920.1"/>
    <property type="molecule type" value="Genomic_DNA"/>
</dbReference>
<dbReference type="Gene3D" id="3.30.160.60">
    <property type="entry name" value="Classic Zinc Finger"/>
    <property type="match status" value="2"/>
</dbReference>
<keyword evidence="7" id="KW-0804">Transcription</keyword>
<accession>A0A5N5LQI7</accession>
<dbReference type="InterPro" id="IPR031140">
    <property type="entry name" value="IDD1-16"/>
</dbReference>
<name>A0A5N5LQI7_9ROSI</name>
<dbReference type="GO" id="GO:0005634">
    <property type="term" value="C:nucleus"/>
    <property type="evidence" value="ECO:0007669"/>
    <property type="project" value="TreeGrafter"/>
</dbReference>
<dbReference type="AlphaFoldDB" id="A0A5N5LQI7"/>
<comment type="caution">
    <text evidence="11">The sequence shown here is derived from an EMBL/GenBank/DDBJ whole genome shotgun (WGS) entry which is preliminary data.</text>
</comment>
<dbReference type="PROSITE" id="PS00028">
    <property type="entry name" value="ZINC_FINGER_C2H2_1"/>
    <property type="match status" value="1"/>
</dbReference>
<feature type="region of interest" description="Disordered" evidence="9">
    <location>
        <begin position="1"/>
        <end position="60"/>
    </location>
</feature>
<dbReference type="Proteomes" id="UP000326939">
    <property type="component" value="Chromosome 8"/>
</dbReference>
<evidence type="ECO:0000256" key="4">
    <source>
        <dbReference type="ARBA" id="ARBA00022833"/>
    </source>
</evidence>
<feature type="domain" description="C2H2-type" evidence="10">
    <location>
        <begin position="83"/>
        <end position="105"/>
    </location>
</feature>
<dbReference type="InterPro" id="IPR013087">
    <property type="entry name" value="Znf_C2H2_type"/>
</dbReference>
<dbReference type="PANTHER" id="PTHR10593">
    <property type="entry name" value="SERINE/THREONINE-PROTEIN KINASE RIO"/>
    <property type="match status" value="1"/>
</dbReference>
<feature type="region of interest" description="Disordered" evidence="9">
    <location>
        <begin position="683"/>
        <end position="740"/>
    </location>
</feature>
<evidence type="ECO:0000256" key="2">
    <source>
        <dbReference type="ARBA" id="ARBA00022737"/>
    </source>
</evidence>
<keyword evidence="4" id="KW-0862">Zinc</keyword>
<evidence type="ECO:0000256" key="5">
    <source>
        <dbReference type="ARBA" id="ARBA00023015"/>
    </source>
</evidence>
<keyword evidence="3 8" id="KW-0863">Zinc-finger</keyword>
<reference evidence="12" key="1">
    <citation type="journal article" date="2019" name="Gigascience">
        <title>De novo genome assembly of the endangered Acer yangbiense, a plant species with extremely small populations endemic to Yunnan Province, China.</title>
        <authorList>
            <person name="Yang J."/>
            <person name="Wariss H.M."/>
            <person name="Tao L."/>
            <person name="Zhang R."/>
            <person name="Yun Q."/>
            <person name="Hollingsworth P."/>
            <person name="Dao Z."/>
            <person name="Luo G."/>
            <person name="Guo H."/>
            <person name="Ma Y."/>
            <person name="Sun W."/>
        </authorList>
    </citation>
    <scope>NUCLEOTIDE SEQUENCE [LARGE SCALE GENOMIC DNA]</scope>
    <source>
        <strain evidence="12">cv. br00</strain>
    </source>
</reference>
<keyword evidence="6" id="KW-0238">DNA-binding</keyword>
<dbReference type="GO" id="GO:0003677">
    <property type="term" value="F:DNA binding"/>
    <property type="evidence" value="ECO:0007669"/>
    <property type="project" value="UniProtKB-KW"/>
</dbReference>
<dbReference type="InterPro" id="IPR055187">
    <property type="entry name" value="C2CH-3rd_BIRD-IDD"/>
</dbReference>
<evidence type="ECO:0000256" key="1">
    <source>
        <dbReference type="ARBA" id="ARBA00022723"/>
    </source>
</evidence>
<dbReference type="SUPFAM" id="SSF57667">
    <property type="entry name" value="beta-beta-alpha zinc fingers"/>
    <property type="match status" value="1"/>
</dbReference>
<feature type="compositionally biased region" description="Low complexity" evidence="9">
    <location>
        <begin position="22"/>
        <end position="35"/>
    </location>
</feature>
<dbReference type="SMART" id="SM00355">
    <property type="entry name" value="ZnF_C2H2"/>
    <property type="match status" value="3"/>
</dbReference>
<feature type="compositionally biased region" description="Polar residues" evidence="9">
    <location>
        <begin position="685"/>
        <end position="694"/>
    </location>
</feature>
<gene>
    <name evidence="11" type="ORF">DKX38_013032</name>
</gene>
<evidence type="ECO:0000259" key="10">
    <source>
        <dbReference type="PROSITE" id="PS50157"/>
    </source>
</evidence>
<dbReference type="Pfam" id="PF22992">
    <property type="entry name" value="C2CH-4th_BIRD-IDD"/>
    <property type="match status" value="1"/>
</dbReference>
<protein>
    <recommendedName>
        <fullName evidence="10">C2H2-type domain-containing protein</fullName>
    </recommendedName>
</protein>
<organism evidence="11 12">
    <name type="scientific">Salix brachista</name>
    <dbReference type="NCBI Taxonomy" id="2182728"/>
    <lineage>
        <taxon>Eukaryota</taxon>
        <taxon>Viridiplantae</taxon>
        <taxon>Streptophyta</taxon>
        <taxon>Embryophyta</taxon>
        <taxon>Tracheophyta</taxon>
        <taxon>Spermatophyta</taxon>
        <taxon>Magnoliopsida</taxon>
        <taxon>eudicotyledons</taxon>
        <taxon>Gunneridae</taxon>
        <taxon>Pentapetalae</taxon>
        <taxon>rosids</taxon>
        <taxon>fabids</taxon>
        <taxon>Malpighiales</taxon>
        <taxon>Salicaceae</taxon>
        <taxon>Saliceae</taxon>
        <taxon>Salix</taxon>
    </lineage>
</organism>
<evidence type="ECO:0000313" key="12">
    <source>
        <dbReference type="Proteomes" id="UP000326939"/>
    </source>
</evidence>
<dbReference type="Pfam" id="PF22996">
    <property type="entry name" value="C2H2-2nd_BIRD-IDD"/>
    <property type="match status" value="1"/>
</dbReference>
<keyword evidence="5" id="KW-0805">Transcription regulation</keyword>
<dbReference type="InterPro" id="IPR055186">
    <property type="entry name" value="C2H2-2nd_BIRD-IDD"/>
</dbReference>
<evidence type="ECO:0000256" key="6">
    <source>
        <dbReference type="ARBA" id="ARBA00023125"/>
    </source>
</evidence>
<dbReference type="GO" id="GO:0003700">
    <property type="term" value="F:DNA-binding transcription factor activity"/>
    <property type="evidence" value="ECO:0007669"/>
    <property type="project" value="TreeGrafter"/>
</dbReference>
<sequence length="740" mass="81441">MAASSSSVPFFGTREEDQNQMKQQHSSTPTSSSAQAPPPPKKKRNQPGTPSKYHQFYPKIDLPNPDAEVIALSPKTLMATNRFICEVCNKGFQREQNLQLHRRGHNLPWKLKQKTTKEVRRKVYLCPEPACVHHDPSRALGDLTGIKKHYSRKHGEKKWKCEKCSKRYAVQSDWKAHSKTCGTREYRCDCGTLFSSGDGERAENMLAREQSIETAVQGQGHIGFSEKQINKQKRKKRKEKRDSFPPHLGTTAALAVYPFSNSRVAMPCRAFLCVLPSLFSYGLARCDQVCALAVSSFRTANSQWEISTHHEAPINNKRDSFITHRAFCDALAQESARNPPPNLNTFGSHLYGSSNMTLSSSQVATQISSLQDHSNQSTDVLRLGGGVRTGQFDNLFPPSIGSSSFRPPQQMPSSSFFMQETSQNYHDENQSQQELLQNKPFHHGLMQFADIHNTTSNPPSAGNLFNLSFLSSSSTTNSNNANNPNNLPTSGLQISDHFNNQNDVGCGSEGTNNFSNTVMGNQMTSAAPSLFATSVQNDNMVSHMSATALLQKAAQMGSTSSNNSASLLRNFGNSSSSGAKSDRQLVAGNFGGMFSDSENNLHELMNSFSPGNPSIFGYGHAQENPYGGYIANRTSLDQEKQPHGRNFGNINMDEAKLHQSFNSSNIGGSDRLTRDFLGVGPQMVRSMSGSSGFSQREKQQQQRQHHGMDMGDSSLDSEKRNSNISAAPTSQSFGGKGSFQ</sequence>
<dbReference type="Pfam" id="PF22995">
    <property type="entry name" value="C2CH-3rd_BIRD-IDD"/>
    <property type="match status" value="1"/>
</dbReference>
<feature type="compositionally biased region" description="Polar residues" evidence="9">
    <location>
        <begin position="722"/>
        <end position="733"/>
    </location>
</feature>
<evidence type="ECO:0000256" key="7">
    <source>
        <dbReference type="ARBA" id="ARBA00023163"/>
    </source>
</evidence>
<keyword evidence="1" id="KW-0479">Metal-binding</keyword>
<dbReference type="InterPro" id="IPR055185">
    <property type="entry name" value="C2CH-4th_BIRD-IDD"/>
</dbReference>
<dbReference type="PROSITE" id="PS50157">
    <property type="entry name" value="ZINC_FINGER_C2H2_2"/>
    <property type="match status" value="1"/>
</dbReference>
<evidence type="ECO:0000313" key="11">
    <source>
        <dbReference type="EMBL" id="KAB5544920.1"/>
    </source>
</evidence>
<dbReference type="InterPro" id="IPR036236">
    <property type="entry name" value="Znf_C2H2_sf"/>
</dbReference>
<dbReference type="Pfam" id="PF12874">
    <property type="entry name" value="zf-met"/>
    <property type="match status" value="1"/>
</dbReference>
<evidence type="ECO:0000256" key="8">
    <source>
        <dbReference type="PROSITE-ProRule" id="PRU00042"/>
    </source>
</evidence>
<evidence type="ECO:0000256" key="3">
    <source>
        <dbReference type="ARBA" id="ARBA00022771"/>
    </source>
</evidence>